<evidence type="ECO:0000313" key="9">
    <source>
        <dbReference type="Proteomes" id="UP000756860"/>
    </source>
</evidence>
<evidence type="ECO:0000256" key="5">
    <source>
        <dbReference type="RuleBase" id="RU004404"/>
    </source>
</evidence>
<comment type="similarity">
    <text evidence="1 5">Belongs to the peptidase S41A family.</text>
</comment>
<dbReference type="InterPro" id="IPR055210">
    <property type="entry name" value="CtpA/B_N"/>
</dbReference>
<dbReference type="PANTHER" id="PTHR32060:SF30">
    <property type="entry name" value="CARBOXY-TERMINAL PROCESSING PROTEASE CTPA"/>
    <property type="match status" value="1"/>
</dbReference>
<keyword evidence="9" id="KW-1185">Reference proteome</keyword>
<organism evidence="8 9">
    <name type="scientific">Geomobilimonas luticola</name>
    <dbReference type="NCBI Taxonomy" id="1114878"/>
    <lineage>
        <taxon>Bacteria</taxon>
        <taxon>Pseudomonadati</taxon>
        <taxon>Thermodesulfobacteriota</taxon>
        <taxon>Desulfuromonadia</taxon>
        <taxon>Geobacterales</taxon>
        <taxon>Geobacteraceae</taxon>
        <taxon>Geomobilimonas</taxon>
    </lineage>
</organism>
<protein>
    <submittedName>
        <fullName evidence="8">S41 family peptidase</fullName>
    </submittedName>
</protein>
<evidence type="ECO:0000259" key="7">
    <source>
        <dbReference type="PROSITE" id="PS50106"/>
    </source>
</evidence>
<dbReference type="Pfam" id="PF13180">
    <property type="entry name" value="PDZ_2"/>
    <property type="match status" value="1"/>
</dbReference>
<evidence type="ECO:0000256" key="6">
    <source>
        <dbReference type="SAM" id="MobiDB-lite"/>
    </source>
</evidence>
<dbReference type="Proteomes" id="UP000756860">
    <property type="component" value="Unassembled WGS sequence"/>
</dbReference>
<keyword evidence="3 5" id="KW-0378">Hydrolase</keyword>
<dbReference type="Pfam" id="PF03572">
    <property type="entry name" value="Peptidase_S41"/>
    <property type="match status" value="1"/>
</dbReference>
<dbReference type="InterPro" id="IPR001478">
    <property type="entry name" value="PDZ"/>
</dbReference>
<feature type="region of interest" description="Disordered" evidence="6">
    <location>
        <begin position="390"/>
        <end position="409"/>
    </location>
</feature>
<dbReference type="RefSeq" id="WP_214176461.1">
    <property type="nucleotide sequence ID" value="NZ_JAHCVK010000010.1"/>
</dbReference>
<evidence type="ECO:0000256" key="3">
    <source>
        <dbReference type="ARBA" id="ARBA00022801"/>
    </source>
</evidence>
<dbReference type="Gene3D" id="3.90.226.10">
    <property type="entry name" value="2-enoyl-CoA Hydratase, Chain A, domain 1"/>
    <property type="match status" value="1"/>
</dbReference>
<evidence type="ECO:0000256" key="1">
    <source>
        <dbReference type="ARBA" id="ARBA00009179"/>
    </source>
</evidence>
<proteinExistence type="inferred from homology"/>
<dbReference type="SUPFAM" id="SSF50156">
    <property type="entry name" value="PDZ domain-like"/>
    <property type="match status" value="1"/>
</dbReference>
<dbReference type="CDD" id="cd06782">
    <property type="entry name" value="cpPDZ_CPP-like"/>
    <property type="match status" value="1"/>
</dbReference>
<evidence type="ECO:0000256" key="4">
    <source>
        <dbReference type="ARBA" id="ARBA00022825"/>
    </source>
</evidence>
<dbReference type="EMBL" id="JAHCVK010000010">
    <property type="protein sequence ID" value="MBT0654449.1"/>
    <property type="molecule type" value="Genomic_DNA"/>
</dbReference>
<dbReference type="SUPFAM" id="SSF52096">
    <property type="entry name" value="ClpP/crotonase"/>
    <property type="match status" value="1"/>
</dbReference>
<feature type="domain" description="PDZ" evidence="7">
    <location>
        <begin position="92"/>
        <end position="158"/>
    </location>
</feature>
<gene>
    <name evidence="8" type="ORF">KI810_15460</name>
</gene>
<dbReference type="SMART" id="SM00228">
    <property type="entry name" value="PDZ"/>
    <property type="match status" value="1"/>
</dbReference>
<dbReference type="InterPro" id="IPR004447">
    <property type="entry name" value="Peptidase_S41A"/>
</dbReference>
<evidence type="ECO:0000256" key="2">
    <source>
        <dbReference type="ARBA" id="ARBA00022670"/>
    </source>
</evidence>
<dbReference type="Gene3D" id="3.30.750.44">
    <property type="match status" value="1"/>
</dbReference>
<evidence type="ECO:0000313" key="8">
    <source>
        <dbReference type="EMBL" id="MBT0654449.1"/>
    </source>
</evidence>
<dbReference type="CDD" id="cd07560">
    <property type="entry name" value="Peptidase_S41_CPP"/>
    <property type="match status" value="1"/>
</dbReference>
<comment type="caution">
    <text evidence="8">The sequence shown here is derived from an EMBL/GenBank/DDBJ whole genome shotgun (WGS) entry which is preliminary data.</text>
</comment>
<dbReference type="PANTHER" id="PTHR32060">
    <property type="entry name" value="TAIL-SPECIFIC PROTEASE"/>
    <property type="match status" value="1"/>
</dbReference>
<accession>A0ABS5SID2</accession>
<reference evidence="8 9" key="1">
    <citation type="submission" date="2021-05" db="EMBL/GenBank/DDBJ databases">
        <title>The draft genome of Geobacter luticola JCM 17780.</title>
        <authorList>
            <person name="Xu Z."/>
            <person name="Masuda Y."/>
            <person name="Itoh H."/>
            <person name="Senoo K."/>
        </authorList>
    </citation>
    <scope>NUCLEOTIDE SEQUENCE [LARGE SCALE GENOMIC DNA]</scope>
    <source>
        <strain evidence="8 9">JCM 17780</strain>
    </source>
</reference>
<dbReference type="InterPro" id="IPR005151">
    <property type="entry name" value="Tail-specific_protease"/>
</dbReference>
<name>A0ABS5SID2_9BACT</name>
<dbReference type="NCBIfam" id="TIGR00225">
    <property type="entry name" value="prc"/>
    <property type="match status" value="1"/>
</dbReference>
<sequence>MSVRNKGKKVALLVAAVTVLAVFIGTGAQRRCSAQGANDYESIELFTDVLAIVKKSYVEEVDTKKIIYGAINGMLTSLDPHSSFMPPEMYKEMKIETKGSFGGLGIEITIKDGLLTVISPIEDTPAFKAGIKAGDQILKIDDKFTKDMTIMDAVKRMRGPKGTKVVLTIFREGLDKPKEFPLVRDVIQVKSVKYKTLDDGFGYVRVAQFQEKTDEDLAKALNTLRQDNGGSLRGLVLDLRNDPGGLLDQAVRVAEHFIDEGQLIVYTEGREKESKMRFNSRKGTKEPSYPIVVLINSGSASASEIVAGALQDHKRAVIMGTQSFGKGSVQTIIPLSDNSGLRLTTARYYTPSGRSIQAKGITPDITVERLDLPATEKKEGAHLREKDLENHFETADGKDVPAEKKEEKLPAYKSDEQVKGDYQILRALDLLKGWEIFKKVSKAP</sequence>
<keyword evidence="4 5" id="KW-0720">Serine protease</keyword>
<dbReference type="InterPro" id="IPR036034">
    <property type="entry name" value="PDZ_sf"/>
</dbReference>
<dbReference type="PROSITE" id="PS50106">
    <property type="entry name" value="PDZ"/>
    <property type="match status" value="1"/>
</dbReference>
<dbReference type="Gene3D" id="2.30.42.10">
    <property type="match status" value="1"/>
</dbReference>
<dbReference type="Pfam" id="PF22694">
    <property type="entry name" value="CtpB_N-like"/>
    <property type="match status" value="1"/>
</dbReference>
<dbReference type="SMART" id="SM00245">
    <property type="entry name" value="TSPc"/>
    <property type="match status" value="1"/>
</dbReference>
<keyword evidence="2 5" id="KW-0645">Protease</keyword>
<dbReference type="InterPro" id="IPR029045">
    <property type="entry name" value="ClpP/crotonase-like_dom_sf"/>
</dbReference>